<dbReference type="AlphaFoldDB" id="A0A6M3KK48"/>
<dbReference type="SUPFAM" id="SSF52540">
    <property type="entry name" value="P-loop containing nucleoside triphosphate hydrolases"/>
    <property type="match status" value="1"/>
</dbReference>
<reference evidence="2" key="1">
    <citation type="submission" date="2020-03" db="EMBL/GenBank/DDBJ databases">
        <title>The deep terrestrial virosphere.</title>
        <authorList>
            <person name="Holmfeldt K."/>
            <person name="Nilsson E."/>
            <person name="Simone D."/>
            <person name="Lopez-Fernandez M."/>
            <person name="Wu X."/>
            <person name="de Brujin I."/>
            <person name="Lundin D."/>
            <person name="Andersson A."/>
            <person name="Bertilsson S."/>
            <person name="Dopson M."/>
        </authorList>
    </citation>
    <scope>NUCLEOTIDE SEQUENCE</scope>
    <source>
        <strain evidence="2">MM415A00408</strain>
        <strain evidence="1">MM415B00786</strain>
    </source>
</reference>
<evidence type="ECO:0000313" key="1">
    <source>
        <dbReference type="EMBL" id="QJA62392.1"/>
    </source>
</evidence>
<dbReference type="Pfam" id="PF13469">
    <property type="entry name" value="Sulfotransfer_3"/>
    <property type="match status" value="1"/>
</dbReference>
<gene>
    <name evidence="2" type="ORF">MM415A00408_0006</name>
    <name evidence="1" type="ORF">MM415B00786_0006</name>
</gene>
<dbReference type="InterPro" id="IPR027417">
    <property type="entry name" value="P-loop_NTPase"/>
</dbReference>
<dbReference type="GO" id="GO:0016740">
    <property type="term" value="F:transferase activity"/>
    <property type="evidence" value="ECO:0007669"/>
    <property type="project" value="UniProtKB-KW"/>
</dbReference>
<dbReference type="EMBL" id="MT142487">
    <property type="protein sequence ID" value="QJA82413.1"/>
    <property type="molecule type" value="Genomic_DNA"/>
</dbReference>
<protein>
    <submittedName>
        <fullName evidence="2">Putative sulfotransferase domain contining protein</fullName>
    </submittedName>
</protein>
<dbReference type="EMBL" id="MT141470">
    <property type="protein sequence ID" value="QJA62392.1"/>
    <property type="molecule type" value="Genomic_DNA"/>
</dbReference>
<accession>A0A6M3KK48</accession>
<organism evidence="2">
    <name type="scientific">viral metagenome</name>
    <dbReference type="NCBI Taxonomy" id="1070528"/>
    <lineage>
        <taxon>unclassified sequences</taxon>
        <taxon>metagenomes</taxon>
        <taxon>organismal metagenomes</taxon>
    </lineage>
</organism>
<proteinExistence type="predicted"/>
<keyword evidence="2" id="KW-0808">Transferase</keyword>
<evidence type="ECO:0000313" key="2">
    <source>
        <dbReference type="EMBL" id="QJA82413.1"/>
    </source>
</evidence>
<sequence>MNYIMEPIFVTGAARSGTSMTAGIISLNGAFGGQLSQATFYNKKGMFENSHIRDFVVKNYLRSNGWDPMAQNPLPDIDKVREQAKVVGQRFRAMVLKIIKDQGCQFDRSWFYKGAKMCLIWPIWNEAFPEAKWVIVRRNAEDIVRSCLRTGFMRAYKHRSGWLRWVAEHEKRFEEMHDARLRCREVWPQRMINGDFTEMQSVVNWLGLPWDLDKAREFIEPKLWARGNNNGE</sequence>
<dbReference type="Gene3D" id="3.40.50.300">
    <property type="entry name" value="P-loop containing nucleotide triphosphate hydrolases"/>
    <property type="match status" value="1"/>
</dbReference>
<name>A0A6M3KK48_9ZZZZ</name>